<evidence type="ECO:0000256" key="3">
    <source>
        <dbReference type="ARBA" id="ARBA00022679"/>
    </source>
</evidence>
<dbReference type="InterPro" id="IPR050881">
    <property type="entry name" value="LL-DAP_aminotransferase"/>
</dbReference>
<evidence type="ECO:0000256" key="2">
    <source>
        <dbReference type="ARBA" id="ARBA00022576"/>
    </source>
</evidence>
<evidence type="ECO:0000256" key="4">
    <source>
        <dbReference type="RuleBase" id="RU000481"/>
    </source>
</evidence>
<evidence type="ECO:0000256" key="1">
    <source>
        <dbReference type="ARBA" id="ARBA00001933"/>
    </source>
</evidence>
<evidence type="ECO:0000313" key="7">
    <source>
        <dbReference type="EMBL" id="NBG95873.1"/>
    </source>
</evidence>
<dbReference type="Proteomes" id="UP000470384">
    <property type="component" value="Unassembled WGS sequence"/>
</dbReference>
<dbReference type="Gene3D" id="3.40.640.10">
    <property type="entry name" value="Type I PLP-dependent aspartate aminotransferase-like (Major domain)"/>
    <property type="match status" value="1"/>
</dbReference>
<dbReference type="PROSITE" id="PS00105">
    <property type="entry name" value="AA_TRANSFER_CLASS_1"/>
    <property type="match status" value="1"/>
</dbReference>
<dbReference type="EC" id="2.6.1.-" evidence="4"/>
<comment type="cofactor">
    <cofactor evidence="1 4">
        <name>pyridoxal 5'-phosphate</name>
        <dbReference type="ChEBI" id="CHEBI:597326"/>
    </cofactor>
</comment>
<organism evidence="7 8">
    <name type="scientific">Pyruvatibacter mobilis</name>
    <dbReference type="NCBI Taxonomy" id="1712261"/>
    <lineage>
        <taxon>Bacteria</taxon>
        <taxon>Pseudomonadati</taxon>
        <taxon>Pseudomonadota</taxon>
        <taxon>Alphaproteobacteria</taxon>
        <taxon>Hyphomicrobiales</taxon>
        <taxon>Parvibaculaceae</taxon>
        <taxon>Pyruvatibacter</taxon>
    </lineage>
</organism>
<keyword evidence="8" id="KW-1185">Reference proteome</keyword>
<dbReference type="GO" id="GO:0030170">
    <property type="term" value="F:pyridoxal phosphate binding"/>
    <property type="evidence" value="ECO:0007669"/>
    <property type="project" value="InterPro"/>
</dbReference>
<dbReference type="Pfam" id="PF00155">
    <property type="entry name" value="Aminotran_1_2"/>
    <property type="match status" value="1"/>
</dbReference>
<dbReference type="InterPro" id="IPR015424">
    <property type="entry name" value="PyrdxlP-dep_Trfase"/>
</dbReference>
<dbReference type="CDD" id="cd00609">
    <property type="entry name" value="AAT_like"/>
    <property type="match status" value="1"/>
</dbReference>
<evidence type="ECO:0000259" key="6">
    <source>
        <dbReference type="Pfam" id="PF00155"/>
    </source>
</evidence>
<dbReference type="PANTHER" id="PTHR42832:SF1">
    <property type="entry name" value="GLUTAMATE-PYRUVATE AMINOTRANSFERASE ALAC"/>
    <property type="match status" value="1"/>
</dbReference>
<comment type="similarity">
    <text evidence="4">Belongs to the class-I pyridoxal-phosphate-dependent aminotransferase family.</text>
</comment>
<dbReference type="GO" id="GO:0008483">
    <property type="term" value="F:transaminase activity"/>
    <property type="evidence" value="ECO:0007669"/>
    <property type="project" value="UniProtKB-KW"/>
</dbReference>
<dbReference type="InterPro" id="IPR004839">
    <property type="entry name" value="Aminotransferase_I/II_large"/>
</dbReference>
<protein>
    <recommendedName>
        <fullName evidence="4">Aminotransferase</fullName>
        <ecNumber evidence="4">2.6.1.-</ecNumber>
    </recommendedName>
</protein>
<evidence type="ECO:0000256" key="5">
    <source>
        <dbReference type="SAM" id="MobiDB-lite"/>
    </source>
</evidence>
<accession>A0A845QBA7</accession>
<dbReference type="GeneID" id="300654577"/>
<dbReference type="NCBIfam" id="NF006604">
    <property type="entry name" value="PRK09148.1"/>
    <property type="match status" value="1"/>
</dbReference>
<dbReference type="PANTHER" id="PTHR42832">
    <property type="entry name" value="AMINO ACID AMINOTRANSFERASE"/>
    <property type="match status" value="1"/>
</dbReference>
<dbReference type="InterPro" id="IPR004838">
    <property type="entry name" value="NHTrfase_class1_PyrdxlP-BS"/>
</dbReference>
<dbReference type="Gene3D" id="3.90.1150.10">
    <property type="entry name" value="Aspartate Aminotransferase, domain 1"/>
    <property type="match status" value="1"/>
</dbReference>
<dbReference type="InterPro" id="IPR015421">
    <property type="entry name" value="PyrdxlP-dep_Trfase_major"/>
</dbReference>
<comment type="caution">
    <text evidence="7">The sequence shown here is derived from an EMBL/GenBank/DDBJ whole genome shotgun (WGS) entry which is preliminary data.</text>
</comment>
<name>A0A845QBA7_9HYPH</name>
<dbReference type="InterPro" id="IPR015422">
    <property type="entry name" value="PyrdxlP-dep_Trfase_small"/>
</dbReference>
<dbReference type="SUPFAM" id="SSF53383">
    <property type="entry name" value="PLP-dependent transferases"/>
    <property type="match status" value="1"/>
</dbReference>
<evidence type="ECO:0000313" key="8">
    <source>
        <dbReference type="Proteomes" id="UP000470384"/>
    </source>
</evidence>
<dbReference type="EMBL" id="WXYQ01000006">
    <property type="protein sequence ID" value="NBG95873.1"/>
    <property type="molecule type" value="Genomic_DNA"/>
</dbReference>
<feature type="domain" description="Aminotransferase class I/classII large" evidence="6">
    <location>
        <begin position="32"/>
        <end position="384"/>
    </location>
</feature>
<gene>
    <name evidence="7" type="ORF">GTQ45_09015</name>
</gene>
<reference evidence="7 8" key="1">
    <citation type="journal article" date="2016" name="Int. J. Syst. Evol. Microbiol.">
        <title>Pyruvatibacter mobilis gen. nov., sp. nov., a marine bacterium from the culture broth of Picochlorum sp. 122.</title>
        <authorList>
            <person name="Wang G."/>
            <person name="Tang M."/>
            <person name="Wu H."/>
            <person name="Dai S."/>
            <person name="Li T."/>
            <person name="Chen C."/>
            <person name="He H."/>
            <person name="Fan J."/>
            <person name="Xiang W."/>
            <person name="Li X."/>
        </authorList>
    </citation>
    <scope>NUCLEOTIDE SEQUENCE [LARGE SCALE GENOMIC DNA]</scope>
    <source>
        <strain evidence="7 8">GYP-11</strain>
    </source>
</reference>
<dbReference type="RefSeq" id="WP_160587752.1">
    <property type="nucleotide sequence ID" value="NZ_BMHN01000001.1"/>
</dbReference>
<proteinExistence type="inferred from homology"/>
<dbReference type="AlphaFoldDB" id="A0A845QBA7"/>
<keyword evidence="2 4" id="KW-0032">Aminotransferase</keyword>
<feature type="region of interest" description="Disordered" evidence="5">
    <location>
        <begin position="401"/>
        <end position="421"/>
    </location>
</feature>
<dbReference type="OrthoDB" id="9763453at2"/>
<keyword evidence="3 4" id="KW-0808">Transferase</keyword>
<sequence length="421" mass="46631">MSHEFHRIRRLPPYVFEVVNKLKAEARARGEDIIDLGMGNPDLPTPQHIVDKLVETVSKPRTNRYSASKGIPGLRRAQAAYYERRFGVKLNPETEIVATIGSKEGFANLAQAITAPGDVVLVPNPTYPIHAFGFIISGAVIRHVPITSEEEFMAGLERAMRHSVPKPSAVVLNFPSNPTARVVDLEFYKDMVKFAYKHDIFLLSDLAYSEVYFDDCPPPPSILQVPGAKDVAIEFTSLSKTYSMPGWRMGFAVGNERLVAALTRIKSYLDYGAFTPIQVAATAALNGPQDCVDEMRSIYQTRRDALVQSMSQAGWDIPSPPATMFAWAPLPEKFRETGSLEFSKLLLEHAKVAVSPGVGFGEYGDGHVRVAIVENEQRIRQAARNVRRFMQNADAILAGEHPDLRLGDDDPLPADQKKVDV</sequence>